<feature type="region of interest" description="Disordered" evidence="1">
    <location>
        <begin position="1"/>
        <end position="48"/>
    </location>
</feature>
<dbReference type="EMBL" id="CABITT030000001">
    <property type="protein sequence ID" value="VVA90576.1"/>
    <property type="molecule type" value="Genomic_DNA"/>
</dbReference>
<protein>
    <submittedName>
        <fullName evidence="2">Uncharacterized protein</fullName>
    </submittedName>
</protein>
<evidence type="ECO:0000313" key="3">
    <source>
        <dbReference type="Proteomes" id="UP000489600"/>
    </source>
</evidence>
<name>A0A565AMG7_9BRAS</name>
<dbReference type="AlphaFoldDB" id="A0A565AMG7"/>
<gene>
    <name evidence="2" type="ORF">ANE_LOCUS1021</name>
</gene>
<evidence type="ECO:0000256" key="1">
    <source>
        <dbReference type="SAM" id="MobiDB-lite"/>
    </source>
</evidence>
<accession>A0A565AMG7</accession>
<organism evidence="2 3">
    <name type="scientific">Arabis nemorensis</name>
    <dbReference type="NCBI Taxonomy" id="586526"/>
    <lineage>
        <taxon>Eukaryota</taxon>
        <taxon>Viridiplantae</taxon>
        <taxon>Streptophyta</taxon>
        <taxon>Embryophyta</taxon>
        <taxon>Tracheophyta</taxon>
        <taxon>Spermatophyta</taxon>
        <taxon>Magnoliopsida</taxon>
        <taxon>eudicotyledons</taxon>
        <taxon>Gunneridae</taxon>
        <taxon>Pentapetalae</taxon>
        <taxon>rosids</taxon>
        <taxon>malvids</taxon>
        <taxon>Brassicales</taxon>
        <taxon>Brassicaceae</taxon>
        <taxon>Arabideae</taxon>
        <taxon>Arabis</taxon>
    </lineage>
</organism>
<feature type="compositionally biased region" description="Basic and acidic residues" evidence="1">
    <location>
        <begin position="19"/>
        <end position="28"/>
    </location>
</feature>
<reference evidence="2" key="1">
    <citation type="submission" date="2019-07" db="EMBL/GenBank/DDBJ databases">
        <authorList>
            <person name="Dittberner H."/>
        </authorList>
    </citation>
    <scope>NUCLEOTIDE SEQUENCE [LARGE SCALE GENOMIC DNA]</scope>
</reference>
<keyword evidence="3" id="KW-1185">Reference proteome</keyword>
<comment type="caution">
    <text evidence="2">The sequence shown here is derived from an EMBL/GenBank/DDBJ whole genome shotgun (WGS) entry which is preliminary data.</text>
</comment>
<dbReference type="Proteomes" id="UP000489600">
    <property type="component" value="Unassembled WGS sequence"/>
</dbReference>
<evidence type="ECO:0000313" key="2">
    <source>
        <dbReference type="EMBL" id="VVA90576.1"/>
    </source>
</evidence>
<proteinExistence type="predicted"/>
<feature type="compositionally biased region" description="Acidic residues" evidence="1">
    <location>
        <begin position="1"/>
        <end position="10"/>
    </location>
</feature>
<sequence length="122" mass="13517">MMQEVEEEIAEISATLKNDSGEKKKEADDLGELPLSATSNKGKEKKRLTVDERRIKNIDKKLKKEKSKVLEAESTNEFLGGLISSDEDVEVGRGFKSGTGNSRAKKRKLRALNNAAKKLANK</sequence>